<evidence type="ECO:0000313" key="2">
    <source>
        <dbReference type="EMBL" id="KAK3895057.1"/>
    </source>
</evidence>
<keyword evidence="3" id="KW-1185">Reference proteome</keyword>
<feature type="compositionally biased region" description="Polar residues" evidence="1">
    <location>
        <begin position="83"/>
        <end position="97"/>
    </location>
</feature>
<protein>
    <submittedName>
        <fullName evidence="2">Uncharacterized protein</fullName>
    </submittedName>
</protein>
<gene>
    <name evidence="2" type="ORF">Pcinc_001225</name>
</gene>
<evidence type="ECO:0000313" key="3">
    <source>
        <dbReference type="Proteomes" id="UP001286313"/>
    </source>
</evidence>
<reference evidence="2" key="1">
    <citation type="submission" date="2023-10" db="EMBL/GenBank/DDBJ databases">
        <title>Genome assemblies of two species of porcelain crab, Petrolisthes cinctipes and Petrolisthes manimaculis (Anomura: Porcellanidae).</title>
        <authorList>
            <person name="Angst P."/>
        </authorList>
    </citation>
    <scope>NUCLEOTIDE SEQUENCE</scope>
    <source>
        <strain evidence="2">PB745_01</strain>
        <tissue evidence="2">Gill</tissue>
    </source>
</reference>
<proteinExistence type="predicted"/>
<comment type="caution">
    <text evidence="2">The sequence shown here is derived from an EMBL/GenBank/DDBJ whole genome shotgun (WGS) entry which is preliminary data.</text>
</comment>
<sequence>MSRATTSPPAPIHTTHITPNTTLLSSPTTHLQHFHSPWLSSWRFPSTHLHPLASKASTVPEQPRNNAPSPHPATHDSLRHTHQTSPLPTSLFHSDASSGRACHTTPLAVSLRHSDASSDCACYSLCHSDASSNRAQHTTPLAISLRHSDASCDCACHSLCHSDASSNRRHHTTPLAISLRHSDTSSIRSCH</sequence>
<accession>A0AAE1L4S0</accession>
<feature type="region of interest" description="Disordered" evidence="1">
    <location>
        <begin position="1"/>
        <end position="28"/>
    </location>
</feature>
<dbReference type="AlphaFoldDB" id="A0AAE1L4S0"/>
<dbReference type="Proteomes" id="UP001286313">
    <property type="component" value="Unassembled WGS sequence"/>
</dbReference>
<feature type="region of interest" description="Disordered" evidence="1">
    <location>
        <begin position="56"/>
        <end position="99"/>
    </location>
</feature>
<name>A0AAE1L4S0_PETCI</name>
<feature type="compositionally biased region" description="Polar residues" evidence="1">
    <location>
        <begin position="56"/>
        <end position="68"/>
    </location>
</feature>
<evidence type="ECO:0000256" key="1">
    <source>
        <dbReference type="SAM" id="MobiDB-lite"/>
    </source>
</evidence>
<dbReference type="EMBL" id="JAWQEG010000069">
    <property type="protein sequence ID" value="KAK3895057.1"/>
    <property type="molecule type" value="Genomic_DNA"/>
</dbReference>
<organism evidence="2 3">
    <name type="scientific">Petrolisthes cinctipes</name>
    <name type="common">Flat porcelain crab</name>
    <dbReference type="NCBI Taxonomy" id="88211"/>
    <lineage>
        <taxon>Eukaryota</taxon>
        <taxon>Metazoa</taxon>
        <taxon>Ecdysozoa</taxon>
        <taxon>Arthropoda</taxon>
        <taxon>Crustacea</taxon>
        <taxon>Multicrustacea</taxon>
        <taxon>Malacostraca</taxon>
        <taxon>Eumalacostraca</taxon>
        <taxon>Eucarida</taxon>
        <taxon>Decapoda</taxon>
        <taxon>Pleocyemata</taxon>
        <taxon>Anomura</taxon>
        <taxon>Galatheoidea</taxon>
        <taxon>Porcellanidae</taxon>
        <taxon>Petrolisthes</taxon>
    </lineage>
</organism>